<organism evidence="1 2">
    <name type="scientific">Chrysochromulina tobinii</name>
    <dbReference type="NCBI Taxonomy" id="1460289"/>
    <lineage>
        <taxon>Eukaryota</taxon>
        <taxon>Haptista</taxon>
        <taxon>Haptophyta</taxon>
        <taxon>Prymnesiophyceae</taxon>
        <taxon>Prymnesiales</taxon>
        <taxon>Chrysochromulinaceae</taxon>
        <taxon>Chrysochromulina</taxon>
    </lineage>
</organism>
<dbReference type="Proteomes" id="UP000037460">
    <property type="component" value="Unassembled WGS sequence"/>
</dbReference>
<dbReference type="AlphaFoldDB" id="A0A0M0JHJ9"/>
<accession>A0A0M0JHJ9</accession>
<dbReference type="EMBL" id="JWZX01002924">
    <property type="protein sequence ID" value="KOO25822.1"/>
    <property type="molecule type" value="Genomic_DNA"/>
</dbReference>
<reference evidence="2" key="1">
    <citation type="journal article" date="2015" name="PLoS Genet.">
        <title>Genome Sequence and Transcriptome Analyses of Chrysochromulina tobin: Metabolic Tools for Enhanced Algal Fitness in the Prominent Order Prymnesiales (Haptophyceae).</title>
        <authorList>
            <person name="Hovde B.T."/>
            <person name="Deodato C.R."/>
            <person name="Hunsperger H.M."/>
            <person name="Ryken S.A."/>
            <person name="Yost W."/>
            <person name="Jha R.K."/>
            <person name="Patterson J."/>
            <person name="Monnat R.J. Jr."/>
            <person name="Barlow S.B."/>
            <person name="Starkenburg S.R."/>
            <person name="Cattolico R.A."/>
        </authorList>
    </citation>
    <scope>NUCLEOTIDE SEQUENCE</scope>
    <source>
        <strain evidence="2">CCMP291</strain>
    </source>
</reference>
<proteinExistence type="predicted"/>
<protein>
    <submittedName>
        <fullName evidence="1">Uncharacterized protein</fullName>
    </submittedName>
</protein>
<evidence type="ECO:0000313" key="1">
    <source>
        <dbReference type="EMBL" id="KOO25822.1"/>
    </source>
</evidence>
<keyword evidence="2" id="KW-1185">Reference proteome</keyword>
<evidence type="ECO:0000313" key="2">
    <source>
        <dbReference type="Proteomes" id="UP000037460"/>
    </source>
</evidence>
<gene>
    <name evidence="1" type="ORF">Ctob_008017</name>
</gene>
<dbReference type="OrthoDB" id="426701at2759"/>
<name>A0A0M0JHJ9_9EUKA</name>
<comment type="caution">
    <text evidence="1">The sequence shown here is derived from an EMBL/GenBank/DDBJ whole genome shotgun (WGS) entry which is preliminary data.</text>
</comment>
<sequence>MLREMSDTAELVHSFDGSFDSDMTIEIGLYNGTEYFASLWQLRNLGYYGDPMNITAMKRWGHPAGPEDASEEGVFKLPPFDGPYDLPTSYEAASGRLHYIALNLQRVDVGNPMFGNVTAIFSPSFRKDAVAASPIDSGLYVMGCNKTYMETPGSHAEPKLAKKIACNKGDITPGVTIPTAMDHVLLNNRIFWSKSGGVDTLARAFARTHAEPAHAPAKVTNASSAELIMYIEPNVLANALYSENAIKLLVGSFYALFGSTRGGLLRQFAAARRVALTWAIGACSTGFISDENVSFAGDVRLLDWPTSGAMLNATASPGDATSFAALWDAAADERAHAGGNLTTAAVWRWWAQARSTLSGALRLSLPRPGDCASWERTLGKNEAGECVAYLD</sequence>